<feature type="region of interest" description="Disordered" evidence="1">
    <location>
        <begin position="83"/>
        <end position="111"/>
    </location>
</feature>
<gene>
    <name evidence="2" type="ORF">RRF57_009008</name>
</gene>
<evidence type="ECO:0000313" key="3">
    <source>
        <dbReference type="Proteomes" id="UP001305414"/>
    </source>
</evidence>
<sequence length="111" mass="12790">MTHLNPLRRRILISVLSLRIHNQLIRLLNLPLHRRVRLNALLNTLIRQRRDVRDRQAPPHARPLEAAMEPLADVRELLFQDDARESRDVDPADEADVGDAELVPDDIVAAF</sequence>
<accession>A0AAN7USZ8</accession>
<reference evidence="2 3" key="1">
    <citation type="submission" date="2023-10" db="EMBL/GenBank/DDBJ databases">
        <title>Draft genome sequence of Xylaria bambusicola isolate GMP-LS, the root and basal stem rot pathogen of sugarcane in Indonesia.</title>
        <authorList>
            <person name="Selvaraj P."/>
            <person name="Muralishankar V."/>
            <person name="Muruganantham S."/>
            <person name="Sp S."/>
            <person name="Haryani S."/>
            <person name="Lau K.J.X."/>
            <person name="Naqvi N.I."/>
        </authorList>
    </citation>
    <scope>NUCLEOTIDE SEQUENCE [LARGE SCALE GENOMIC DNA]</scope>
    <source>
        <strain evidence="2">GMP-LS</strain>
    </source>
</reference>
<evidence type="ECO:0000256" key="1">
    <source>
        <dbReference type="SAM" id="MobiDB-lite"/>
    </source>
</evidence>
<dbReference type="Proteomes" id="UP001305414">
    <property type="component" value="Unassembled WGS sequence"/>
</dbReference>
<proteinExistence type="predicted"/>
<name>A0AAN7USZ8_9PEZI</name>
<protein>
    <submittedName>
        <fullName evidence="2">Uncharacterized protein</fullName>
    </submittedName>
</protein>
<dbReference type="AlphaFoldDB" id="A0AAN7USZ8"/>
<keyword evidence="3" id="KW-1185">Reference proteome</keyword>
<evidence type="ECO:0000313" key="2">
    <source>
        <dbReference type="EMBL" id="KAK5633294.1"/>
    </source>
</evidence>
<comment type="caution">
    <text evidence="2">The sequence shown here is derived from an EMBL/GenBank/DDBJ whole genome shotgun (WGS) entry which is preliminary data.</text>
</comment>
<feature type="compositionally biased region" description="Acidic residues" evidence="1">
    <location>
        <begin position="91"/>
        <end position="104"/>
    </location>
</feature>
<organism evidence="2 3">
    <name type="scientific">Xylaria bambusicola</name>
    <dbReference type="NCBI Taxonomy" id="326684"/>
    <lineage>
        <taxon>Eukaryota</taxon>
        <taxon>Fungi</taxon>
        <taxon>Dikarya</taxon>
        <taxon>Ascomycota</taxon>
        <taxon>Pezizomycotina</taxon>
        <taxon>Sordariomycetes</taxon>
        <taxon>Xylariomycetidae</taxon>
        <taxon>Xylariales</taxon>
        <taxon>Xylariaceae</taxon>
        <taxon>Xylaria</taxon>
    </lineage>
</organism>
<dbReference type="EMBL" id="JAWHQM010000031">
    <property type="protein sequence ID" value="KAK5633294.1"/>
    <property type="molecule type" value="Genomic_DNA"/>
</dbReference>